<evidence type="ECO:0000256" key="12">
    <source>
        <dbReference type="ARBA" id="ARBA00055627"/>
    </source>
</evidence>
<dbReference type="CDD" id="cd15542">
    <property type="entry name" value="PHD_UBR7"/>
    <property type="match status" value="1"/>
</dbReference>
<dbReference type="Pfam" id="PF02207">
    <property type="entry name" value="zf-UBR"/>
    <property type="match status" value="1"/>
</dbReference>
<dbReference type="FunFam" id="3.30.40.10:FF:000183">
    <property type="entry name" value="putative E3 ubiquitin-protein ligase UBR7"/>
    <property type="match status" value="1"/>
</dbReference>
<feature type="domain" description="UBR-type" evidence="18">
    <location>
        <begin position="102"/>
        <end position="174"/>
    </location>
</feature>
<evidence type="ECO:0000256" key="3">
    <source>
        <dbReference type="ARBA" id="ARBA00012483"/>
    </source>
</evidence>
<dbReference type="EMBL" id="OW240924">
    <property type="protein sequence ID" value="CAH2327697.1"/>
    <property type="molecule type" value="Genomic_DNA"/>
</dbReference>
<dbReference type="EMBL" id="OW240924">
    <property type="protein sequence ID" value="CAH2327696.1"/>
    <property type="molecule type" value="Genomic_DNA"/>
</dbReference>
<evidence type="ECO:0000259" key="18">
    <source>
        <dbReference type="PROSITE" id="PS51157"/>
    </source>
</evidence>
<feature type="compositionally biased region" description="Basic and acidic residues" evidence="17">
    <location>
        <begin position="273"/>
        <end position="313"/>
    </location>
</feature>
<feature type="region of interest" description="Disordered" evidence="17">
    <location>
        <begin position="273"/>
        <end position="341"/>
    </location>
</feature>
<reference evidence="19" key="1">
    <citation type="submission" date="2022-03" db="EMBL/GenBank/DDBJ databases">
        <authorList>
            <person name="Alioto T."/>
            <person name="Alioto T."/>
            <person name="Gomez Garrido J."/>
        </authorList>
    </citation>
    <scope>NUCLEOTIDE SEQUENCE</scope>
</reference>
<dbReference type="InterPro" id="IPR013083">
    <property type="entry name" value="Znf_RING/FYVE/PHD"/>
</dbReference>
<evidence type="ECO:0000256" key="16">
    <source>
        <dbReference type="PROSITE-ProRule" id="PRU00508"/>
    </source>
</evidence>
<keyword evidence="20" id="KW-1185">Reference proteome</keyword>
<dbReference type="EMBL" id="OW240924">
    <property type="protein sequence ID" value="CAH2327695.1"/>
    <property type="molecule type" value="Genomic_DNA"/>
</dbReference>
<evidence type="ECO:0000256" key="17">
    <source>
        <dbReference type="SAM" id="MobiDB-lite"/>
    </source>
</evidence>
<keyword evidence="7" id="KW-0479">Metal-binding</keyword>
<dbReference type="InterPro" id="IPR003126">
    <property type="entry name" value="Znf_UBR"/>
</dbReference>
<keyword evidence="4" id="KW-1017">Isopeptide bond</keyword>
<dbReference type="EC" id="2.3.2.27" evidence="3"/>
<evidence type="ECO:0000256" key="10">
    <source>
        <dbReference type="ARBA" id="ARBA00022833"/>
    </source>
</evidence>
<dbReference type="PANTHER" id="PTHR13513:SF9">
    <property type="entry name" value="E3 UBIQUITIN-PROTEIN LIGASE UBR7-RELATED"/>
    <property type="match status" value="1"/>
</dbReference>
<evidence type="ECO:0000313" key="20">
    <source>
        <dbReference type="Proteomes" id="UP001295444"/>
    </source>
</evidence>
<organism evidence="19 20">
    <name type="scientific">Pelobates cultripes</name>
    <name type="common">Western spadefoot toad</name>
    <dbReference type="NCBI Taxonomy" id="61616"/>
    <lineage>
        <taxon>Eukaryota</taxon>
        <taxon>Metazoa</taxon>
        <taxon>Chordata</taxon>
        <taxon>Craniata</taxon>
        <taxon>Vertebrata</taxon>
        <taxon>Euteleostomi</taxon>
        <taxon>Amphibia</taxon>
        <taxon>Batrachia</taxon>
        <taxon>Anura</taxon>
        <taxon>Pelobatoidea</taxon>
        <taxon>Pelobatidae</taxon>
        <taxon>Pelobates</taxon>
    </lineage>
</organism>
<keyword evidence="6" id="KW-0808">Transferase</keyword>
<dbReference type="GO" id="GO:0008270">
    <property type="term" value="F:zinc ion binding"/>
    <property type="evidence" value="ECO:0007669"/>
    <property type="project" value="UniProtKB-KW"/>
</dbReference>
<keyword evidence="19" id="KW-0436">Ligase</keyword>
<dbReference type="SMART" id="SM00396">
    <property type="entry name" value="ZnF_UBR1"/>
    <property type="match status" value="1"/>
</dbReference>
<dbReference type="InterPro" id="IPR047506">
    <property type="entry name" value="UBR7-like_UBR-box"/>
</dbReference>
<comment type="pathway">
    <text evidence="2">Protein modification; protein ubiquitination.</text>
</comment>
<evidence type="ECO:0000256" key="7">
    <source>
        <dbReference type="ARBA" id="ARBA00022723"/>
    </source>
</evidence>
<dbReference type="GO" id="GO:0016874">
    <property type="term" value="F:ligase activity"/>
    <property type="evidence" value="ECO:0007669"/>
    <property type="project" value="UniProtKB-KW"/>
</dbReference>
<dbReference type="InterPro" id="IPR040204">
    <property type="entry name" value="UBR7"/>
</dbReference>
<dbReference type="CDD" id="cd19677">
    <property type="entry name" value="UBR-box_UBR7"/>
    <property type="match status" value="1"/>
</dbReference>
<evidence type="ECO:0000256" key="2">
    <source>
        <dbReference type="ARBA" id="ARBA00004906"/>
    </source>
</evidence>
<evidence type="ECO:0000313" key="19">
    <source>
        <dbReference type="EMBL" id="CAH2327694.1"/>
    </source>
</evidence>
<feature type="compositionally biased region" description="Basic and acidic residues" evidence="17">
    <location>
        <begin position="326"/>
        <end position="341"/>
    </location>
</feature>
<keyword evidence="10" id="KW-0862">Zinc</keyword>
<keyword evidence="9" id="KW-0833">Ubl conjugation pathway</keyword>
<keyword evidence="5" id="KW-0597">Phosphoprotein</keyword>
<evidence type="ECO:0000256" key="4">
    <source>
        <dbReference type="ARBA" id="ARBA00022499"/>
    </source>
</evidence>
<dbReference type="PROSITE" id="PS51157">
    <property type="entry name" value="ZF_UBR"/>
    <property type="match status" value="1"/>
</dbReference>
<name>A0AAD1TJJ1_PELCU</name>
<evidence type="ECO:0000256" key="11">
    <source>
        <dbReference type="ARBA" id="ARBA00022843"/>
    </source>
</evidence>
<dbReference type="GO" id="GO:0005737">
    <property type="term" value="C:cytoplasm"/>
    <property type="evidence" value="ECO:0007669"/>
    <property type="project" value="TreeGrafter"/>
</dbReference>
<feature type="zinc finger region" description="UBR-type" evidence="16">
    <location>
        <begin position="102"/>
        <end position="174"/>
    </location>
</feature>
<feature type="compositionally biased region" description="Low complexity" evidence="17">
    <location>
        <begin position="314"/>
        <end position="323"/>
    </location>
</feature>
<evidence type="ECO:0000256" key="15">
    <source>
        <dbReference type="ARBA" id="ARBA00083573"/>
    </source>
</evidence>
<dbReference type="InterPro" id="IPR011011">
    <property type="entry name" value="Znf_FYVE_PHD"/>
</dbReference>
<keyword evidence="11" id="KW-0832">Ubl conjugation</keyword>
<comment type="function">
    <text evidence="12">E3 ubiquitin-protein ligase which is a component of the N-end rule pathway. Recognizes and binds to proteins bearing specific N-terminal residues that are destabilizing according to the N-end rule, leading to their ubiquitination and subsequent degradation.</text>
</comment>
<accession>A0AAD1TJJ1</accession>
<evidence type="ECO:0000256" key="13">
    <source>
        <dbReference type="ARBA" id="ARBA00071060"/>
    </source>
</evidence>
<dbReference type="EMBL" id="OW240924">
    <property type="protein sequence ID" value="CAH2327694.1"/>
    <property type="molecule type" value="Genomic_DNA"/>
</dbReference>
<sequence length="485" mass="55563">MVINHYRKCVSDRRLASALQLVTCSYHTLYHRCPLPPANTGTLCFSILLVNLQMAANGVGEKRSAEEDVCGEDAVLSLQEVLEEDEALQDEACAVLAGSDHEKCSYPQGYVKRQALYACNTCTPDKEEPAGICLACTYKCHEGHDLFELYTKRNFRCDCGNRKFKQLECKFFPEKETSNILNKYNANFFGLYCTCKRPYPDPEDEVPDEMIQCIVCEDWYHGRHLGTQPPEHVEFQEMVCQACMDRCSFLWAYTSYLAVPGVTKITPADVDAEDVKVDDEPGEDKLQNGVDIKTEKEKLEIPKHPNIKEEKNEPSSPSTSTTSEQKNVKKENSSPVKTETKPGVKCKLQEYKTHLGAVTKTATYWPNNWRSKLCTCKDCMKMYAELEVLFLVDEYDTVQSYENKGKTAEAQERRDPLMTALSSMNRVQQVELICEYNDMKSELMDYLKKFAEEGKVVKAEDIQQFFDDLRSRKRRRVDGMQYYCS</sequence>
<dbReference type="SUPFAM" id="SSF57903">
    <property type="entry name" value="FYVE/PHD zinc finger"/>
    <property type="match status" value="1"/>
</dbReference>
<evidence type="ECO:0000256" key="8">
    <source>
        <dbReference type="ARBA" id="ARBA00022771"/>
    </source>
</evidence>
<dbReference type="Proteomes" id="UP001295444">
    <property type="component" value="Chromosome 13"/>
</dbReference>
<gene>
    <name evidence="19" type="ORF">PECUL_23A059558</name>
</gene>
<dbReference type="GO" id="GO:0061630">
    <property type="term" value="F:ubiquitin protein ligase activity"/>
    <property type="evidence" value="ECO:0007669"/>
    <property type="project" value="UniProtKB-EC"/>
</dbReference>
<evidence type="ECO:0000256" key="9">
    <source>
        <dbReference type="ARBA" id="ARBA00022786"/>
    </source>
</evidence>
<proteinExistence type="predicted"/>
<dbReference type="EMBL" id="OW240924">
    <property type="protein sequence ID" value="CAH2327698.1"/>
    <property type="molecule type" value="Genomic_DNA"/>
</dbReference>
<evidence type="ECO:0000256" key="5">
    <source>
        <dbReference type="ARBA" id="ARBA00022553"/>
    </source>
</evidence>
<comment type="catalytic activity">
    <reaction evidence="1">
        <text>S-ubiquitinyl-[E2 ubiquitin-conjugating enzyme]-L-cysteine + [acceptor protein]-L-lysine = [E2 ubiquitin-conjugating enzyme]-L-cysteine + N(6)-ubiquitinyl-[acceptor protein]-L-lysine.</text>
        <dbReference type="EC" id="2.3.2.27"/>
    </reaction>
</comment>
<protein>
    <recommendedName>
        <fullName evidence="13">Putative E3 ubiquitin-protein ligase UBR7</fullName>
        <ecNumber evidence="3">2.3.2.27</ecNumber>
    </recommendedName>
    <alternativeName>
        <fullName evidence="14">N-recognin-7</fullName>
    </alternativeName>
    <alternativeName>
        <fullName evidence="15">RING-type E3 ubiquitin transferase UBR7</fullName>
    </alternativeName>
</protein>
<evidence type="ECO:0000256" key="1">
    <source>
        <dbReference type="ARBA" id="ARBA00000900"/>
    </source>
</evidence>
<keyword evidence="8" id="KW-0863">Zinc-finger</keyword>
<evidence type="ECO:0000256" key="6">
    <source>
        <dbReference type="ARBA" id="ARBA00022679"/>
    </source>
</evidence>
<dbReference type="AlphaFoldDB" id="A0AAD1TJJ1"/>
<evidence type="ECO:0000256" key="14">
    <source>
        <dbReference type="ARBA" id="ARBA00078314"/>
    </source>
</evidence>
<dbReference type="PANTHER" id="PTHR13513">
    <property type="entry name" value="E3 UBIQUITIN-PROTEIN LIGASE UBR7"/>
    <property type="match status" value="1"/>
</dbReference>
<dbReference type="Gene3D" id="3.30.40.10">
    <property type="entry name" value="Zinc/RING finger domain, C3HC4 (zinc finger)"/>
    <property type="match status" value="1"/>
</dbReference>